<accession>A0A401GJJ9</accession>
<dbReference type="GO" id="GO:0003735">
    <property type="term" value="F:structural constituent of ribosome"/>
    <property type="evidence" value="ECO:0007669"/>
    <property type="project" value="InterPro"/>
</dbReference>
<keyword evidence="2" id="KW-0689">Ribosomal protein</keyword>
<evidence type="ECO:0000256" key="4">
    <source>
        <dbReference type="SAM" id="MobiDB-lite"/>
    </source>
</evidence>
<evidence type="ECO:0000256" key="2">
    <source>
        <dbReference type="ARBA" id="ARBA00022980"/>
    </source>
</evidence>
<evidence type="ECO:0000256" key="1">
    <source>
        <dbReference type="ARBA" id="ARBA00006640"/>
    </source>
</evidence>
<organism evidence="5 6">
    <name type="scientific">Sparassis crispa</name>
    <dbReference type="NCBI Taxonomy" id="139825"/>
    <lineage>
        <taxon>Eukaryota</taxon>
        <taxon>Fungi</taxon>
        <taxon>Dikarya</taxon>
        <taxon>Basidiomycota</taxon>
        <taxon>Agaricomycotina</taxon>
        <taxon>Agaricomycetes</taxon>
        <taxon>Polyporales</taxon>
        <taxon>Sparassidaceae</taxon>
        <taxon>Sparassis</taxon>
    </lineage>
</organism>
<evidence type="ECO:0000256" key="3">
    <source>
        <dbReference type="ARBA" id="ARBA00023274"/>
    </source>
</evidence>
<dbReference type="EMBL" id="BFAD01000004">
    <property type="protein sequence ID" value="GBE82335.1"/>
    <property type="molecule type" value="Genomic_DNA"/>
</dbReference>
<dbReference type="PANTHER" id="PTHR41237">
    <property type="entry name" value="37S RIBOSOMAL PROTEIN MRP21, MITOCHONDRIAL"/>
    <property type="match status" value="1"/>
</dbReference>
<dbReference type="GO" id="GO:0070124">
    <property type="term" value="P:mitochondrial translational initiation"/>
    <property type="evidence" value="ECO:0007669"/>
    <property type="project" value="TreeGrafter"/>
</dbReference>
<gene>
    <name evidence="5" type="ORF">SCP_0407190</name>
</gene>
<dbReference type="InterPro" id="IPR052837">
    <property type="entry name" value="Mitoribosomal_bS21"/>
</dbReference>
<comment type="similarity">
    <text evidence="1">Belongs to the bacterial ribosomal protein bS21 family.</text>
</comment>
<reference evidence="5 6" key="1">
    <citation type="journal article" date="2018" name="Sci. Rep.">
        <title>Genome sequence of the cauliflower mushroom Sparassis crispa (Hanabiratake) and its association with beneficial usage.</title>
        <authorList>
            <person name="Kiyama R."/>
            <person name="Furutani Y."/>
            <person name="Kawaguchi K."/>
            <person name="Nakanishi T."/>
        </authorList>
    </citation>
    <scope>NUCLEOTIDE SEQUENCE [LARGE SCALE GENOMIC DNA]</scope>
</reference>
<keyword evidence="3" id="KW-0687">Ribonucleoprotein</keyword>
<dbReference type="InterPro" id="IPR001911">
    <property type="entry name" value="Ribosomal_bS21"/>
</dbReference>
<evidence type="ECO:0000313" key="6">
    <source>
        <dbReference type="Proteomes" id="UP000287166"/>
    </source>
</evidence>
<feature type="region of interest" description="Disordered" evidence="4">
    <location>
        <begin position="33"/>
        <end position="62"/>
    </location>
</feature>
<keyword evidence="6" id="KW-1185">Reference proteome</keyword>
<dbReference type="InParanoid" id="A0A401GJJ9"/>
<dbReference type="GeneID" id="38779252"/>
<dbReference type="Pfam" id="PF01165">
    <property type="entry name" value="Ribosomal_S21"/>
    <property type="match status" value="1"/>
</dbReference>
<evidence type="ECO:0000313" key="5">
    <source>
        <dbReference type="EMBL" id="GBE82335.1"/>
    </source>
</evidence>
<dbReference type="Proteomes" id="UP000287166">
    <property type="component" value="Unassembled WGS sequence"/>
</dbReference>
<dbReference type="PANTHER" id="PTHR41237:SF1">
    <property type="entry name" value="SMALL RIBOSOMAL SUBUNIT PROTEIN BS21M"/>
    <property type="match status" value="1"/>
</dbReference>
<dbReference type="OrthoDB" id="2501249at2759"/>
<sequence>MLTDILHRVAPALLRQRARALVPNAMPLTSHIRFFSSPSPPANEKDSNATSESSPLQPVYTRAIPRPSGKMYDFLLHTTKETVARTKSPDEVWKEWELTRVNHLVKPSNAYSGRSIPVGKYEAGSAYIRLMRIIRNNKLIREMVAARRHEKKGEKRRRLKSERWRRRFAHEVRKKVQLVNEIRARGS</sequence>
<dbReference type="STRING" id="139825.A0A401GJJ9"/>
<dbReference type="AlphaFoldDB" id="A0A401GJJ9"/>
<dbReference type="GO" id="GO:0005763">
    <property type="term" value="C:mitochondrial small ribosomal subunit"/>
    <property type="evidence" value="ECO:0007669"/>
    <property type="project" value="TreeGrafter"/>
</dbReference>
<comment type="caution">
    <text evidence="5">The sequence shown here is derived from an EMBL/GenBank/DDBJ whole genome shotgun (WGS) entry which is preliminary data.</text>
</comment>
<dbReference type="RefSeq" id="XP_027613248.1">
    <property type="nucleotide sequence ID" value="XM_027757447.1"/>
</dbReference>
<protein>
    <submittedName>
        <fullName evidence="5">Uncharacterized protein</fullName>
    </submittedName>
</protein>
<proteinExistence type="inferred from homology"/>
<name>A0A401GJJ9_9APHY</name>